<organism evidence="1">
    <name type="scientific">Spodoptera exigua multiple nucleopolyhedrovirus</name>
    <dbReference type="NCBI Taxonomy" id="10454"/>
    <lineage>
        <taxon>Viruses</taxon>
        <taxon>Viruses incertae sedis</taxon>
        <taxon>Naldaviricetes</taxon>
        <taxon>Lefavirales</taxon>
        <taxon>Baculoviridae</taxon>
        <taxon>Alphabaculovirus</taxon>
    </lineage>
</organism>
<sequence length="42" mass="5059">MMLQDEVVQYYVAELCEMMVDQVFQALVCHMIEHPLQKHHIQ</sequence>
<reference evidence="1" key="1">
    <citation type="submission" date="2019-09" db="EMBL/GenBank/DDBJ databases">
        <authorList>
            <person name="Tao P."/>
            <person name="Yang T."/>
            <person name="Chen J."/>
            <person name="Lin C."/>
            <person name="Hu J."/>
            <person name="Zhu Y."/>
            <person name="Lv H."/>
            <person name="Tian M."/>
            <person name="Gao Q."/>
            <person name="Jia J."/>
        </authorList>
    </citation>
    <scope>NUCLEOTIDE SEQUENCE</scope>
    <source>
        <strain evidence="1">WV103</strain>
    </source>
</reference>
<accession>A0A6N0C3T2</accession>
<dbReference type="EMBL" id="MN481987">
    <property type="protein sequence ID" value="QKO29000.1"/>
    <property type="molecule type" value="Genomic_DNA"/>
</dbReference>
<protein>
    <submittedName>
        <fullName evidence="1">Uncharacterized protein</fullName>
    </submittedName>
</protein>
<name>A0A6N0C3T2_9ABAC</name>
<proteinExistence type="predicted"/>
<evidence type="ECO:0000313" key="1">
    <source>
        <dbReference type="EMBL" id="QKO29000.1"/>
    </source>
</evidence>